<dbReference type="InterPro" id="IPR002043">
    <property type="entry name" value="UDG_fam1"/>
</dbReference>
<evidence type="ECO:0000256" key="14">
    <source>
        <dbReference type="SAM" id="MobiDB-lite"/>
    </source>
</evidence>
<evidence type="ECO:0000256" key="2">
    <source>
        <dbReference type="ARBA" id="ARBA00004604"/>
    </source>
</evidence>
<evidence type="ECO:0000256" key="3">
    <source>
        <dbReference type="ARBA" id="ARBA00008184"/>
    </source>
</evidence>
<evidence type="ECO:0000256" key="8">
    <source>
        <dbReference type="ARBA" id="ARBA00022801"/>
    </source>
</evidence>
<dbReference type="CDD" id="cd10027">
    <property type="entry name" value="UDG-F1-like"/>
    <property type="match status" value="1"/>
</dbReference>
<dbReference type="GO" id="GO:0004844">
    <property type="term" value="F:uracil DNA N-glycosylase activity"/>
    <property type="evidence" value="ECO:0007669"/>
    <property type="project" value="UniProtKB-UniRule"/>
</dbReference>
<dbReference type="FunFam" id="1.20.120.1190:FF:000001">
    <property type="entry name" value="Nucleolar GTP-binding protein 1"/>
    <property type="match status" value="1"/>
</dbReference>
<keyword evidence="7 12" id="KW-0227">DNA damage</keyword>
<comment type="function">
    <text evidence="12">Excises uracil residues from the DNA which can arise as a result of misincorporation of dUMP residues by DNA polymerase or due to deamination of cytosine.</text>
</comment>
<evidence type="ECO:0000256" key="11">
    <source>
        <dbReference type="ARBA" id="ARBA00023242"/>
    </source>
</evidence>
<dbReference type="SUPFAM" id="SSF52141">
    <property type="entry name" value="Uracil-DNA glycosylase-like"/>
    <property type="match status" value="1"/>
</dbReference>
<evidence type="ECO:0000256" key="9">
    <source>
        <dbReference type="ARBA" id="ARBA00023134"/>
    </source>
</evidence>
<dbReference type="AlphaFoldDB" id="A0A819CUQ3"/>
<dbReference type="PRINTS" id="PR00326">
    <property type="entry name" value="GTP1OBG"/>
</dbReference>
<dbReference type="Proteomes" id="UP000663842">
    <property type="component" value="Unassembled WGS sequence"/>
</dbReference>
<comment type="catalytic activity">
    <reaction evidence="1 12">
        <text>Hydrolyzes single-stranded DNA or mismatched double-stranded DNA and polynucleotides, releasing free uracil.</text>
        <dbReference type="EC" id="3.2.2.27"/>
    </reaction>
</comment>
<dbReference type="InterPro" id="IPR005225">
    <property type="entry name" value="Small_GTP-bd"/>
</dbReference>
<dbReference type="NCBIfam" id="TIGR00231">
    <property type="entry name" value="small_GTP"/>
    <property type="match status" value="1"/>
</dbReference>
<dbReference type="NCBIfam" id="NF003592">
    <property type="entry name" value="PRK05254.1-5"/>
    <property type="match status" value="1"/>
</dbReference>
<protein>
    <recommendedName>
        <fullName evidence="4 12">Uracil-DNA glycosylase</fullName>
        <shortName evidence="12">UDG</shortName>
        <ecNumber evidence="4 12">3.2.2.27</ecNumber>
    </recommendedName>
</protein>
<sequence length="959" mass="110831">MASSQYNFKKIITIPTAQDFIDIILSKTQRKTPTVVHKQYKIARIRNFYLRKIKFTQQSFHDKLQAILTEFPKLEEVHPFYADLMNVLYDKNHYKLALGQLNIAKNLIDNVSKDYARMMKFADSLYRCKCLKRAALGRMATIVKRQAQSLQYLEQVRQHLSRLPSIDPNTRTLLICGYPNVGKSSFLNKITRADVEVQPYAFTTKSLYVGHTDYKYLRWQVVDTPGILDHSLEDRNTIEMQAITALAHLRAAILYVMDISETCGYTLEEQLNLFNNIKVLFTNKPLIIALNKIDIKRLDELSPEKRAVFEQFAKDDVKIVEMSTFSEEGVIEVRNEACDRLLAHRVDIKLKSRKVNDVLNRLHVTQPLKRDERVRAPYIPEGVIQRLESMQVNNCQDQPAKKKTERDLEVELEEDYHLDLRKTWCLENSDERYDVIPEIYRNKNIADYIDPEIMAKLEELEHEEEARDQAGFYDLDESEDDEETTAIRKLAKKIRYKRQVIIGESRSKKQARRTPSVPRPKKPIVREHLESTMSELGIDMDNKEDSHYVAKMHETRSRSLSRPATKRKREDSEGNVRSSSKVPRDKSGVRDVKMATKARKINKLGQRKMNLDARLGESDRRIFTEKPKHLYCQKRMATQKSITSFFRKKREISDVDENEDVKEPAATTPKRIKTASNTPVASPFRISQPNSPIVPKTDEEKRLAERIEHNRAIAKMKLEAKTTRGLVVNMGVSWYKAFEKEFSKEYFQKLANFIADEREKGVTIYPPPNHVFTFTRMCELNEVKVVILGQDPYHGPNQAHGLCFSVRKNVPPPPSLQNMYKELKADIPDFVIPTHGTLLGWAKQGVLLLNACLTVEKSKANSHKGKGWEKFTDAVVQYLNDRSANIVFLLWGRDAQNKGARINKQRHHVLATAHPSPLSAYNGFMGCKHFSKANTYLKTAGLPEIDWSYLPSEDEFPLD</sequence>
<organism evidence="17 19">
    <name type="scientific">Rotaria magnacalcarata</name>
    <dbReference type="NCBI Taxonomy" id="392030"/>
    <lineage>
        <taxon>Eukaryota</taxon>
        <taxon>Metazoa</taxon>
        <taxon>Spiralia</taxon>
        <taxon>Gnathifera</taxon>
        <taxon>Rotifera</taxon>
        <taxon>Eurotatoria</taxon>
        <taxon>Bdelloidea</taxon>
        <taxon>Philodinida</taxon>
        <taxon>Philodinidae</taxon>
        <taxon>Rotaria</taxon>
    </lineage>
</organism>
<feature type="compositionally biased region" description="Basic and acidic residues" evidence="14">
    <location>
        <begin position="582"/>
        <end position="594"/>
    </location>
</feature>
<dbReference type="InterPro" id="IPR012973">
    <property type="entry name" value="NOG_C"/>
</dbReference>
<evidence type="ECO:0000256" key="4">
    <source>
        <dbReference type="ARBA" id="ARBA00012030"/>
    </source>
</evidence>
<dbReference type="GO" id="GO:0006284">
    <property type="term" value="P:base-excision repair"/>
    <property type="evidence" value="ECO:0007669"/>
    <property type="project" value="UniProtKB-UniRule"/>
</dbReference>
<dbReference type="PROSITE" id="PS51710">
    <property type="entry name" value="G_OBG"/>
    <property type="match status" value="1"/>
</dbReference>
<comment type="similarity">
    <text evidence="3 12">Belongs to the uracil-DNA glycosylase (UDG) superfamily. UNG family.</text>
</comment>
<dbReference type="SMART" id="SM00987">
    <property type="entry name" value="UreE_C"/>
    <property type="match status" value="1"/>
</dbReference>
<evidence type="ECO:0000256" key="13">
    <source>
        <dbReference type="PROSITE-ProRule" id="PRU10072"/>
    </source>
</evidence>
<dbReference type="Gene3D" id="3.40.470.10">
    <property type="entry name" value="Uracil-DNA glycosylase-like domain"/>
    <property type="match status" value="1"/>
</dbReference>
<dbReference type="GO" id="GO:0042254">
    <property type="term" value="P:ribosome biogenesis"/>
    <property type="evidence" value="ECO:0007669"/>
    <property type="project" value="UniProtKB-KW"/>
</dbReference>
<feature type="active site" description="Proton acceptor" evidence="12 13">
    <location>
        <position position="791"/>
    </location>
</feature>
<evidence type="ECO:0000313" key="20">
    <source>
        <dbReference type="Proteomes" id="UP000663866"/>
    </source>
</evidence>
<dbReference type="NCBIfam" id="TIGR00628">
    <property type="entry name" value="ung"/>
    <property type="match status" value="1"/>
</dbReference>
<keyword evidence="5" id="KW-0690">Ribosome biogenesis</keyword>
<dbReference type="SMART" id="SM00986">
    <property type="entry name" value="UDG"/>
    <property type="match status" value="1"/>
</dbReference>
<evidence type="ECO:0000256" key="12">
    <source>
        <dbReference type="HAMAP-Rule" id="MF_03166"/>
    </source>
</evidence>
<dbReference type="GO" id="GO:0005525">
    <property type="term" value="F:GTP binding"/>
    <property type="evidence" value="ECO:0007669"/>
    <property type="project" value="UniProtKB-KW"/>
</dbReference>
<dbReference type="NCBIfam" id="NF003588">
    <property type="entry name" value="PRK05254.1-1"/>
    <property type="match status" value="1"/>
</dbReference>
<dbReference type="NCBIfam" id="NF003589">
    <property type="entry name" value="PRK05254.1-2"/>
    <property type="match status" value="1"/>
</dbReference>
<dbReference type="EC" id="3.2.2.27" evidence="4 12"/>
<dbReference type="Pfam" id="PF08155">
    <property type="entry name" value="NOGCT"/>
    <property type="match status" value="1"/>
</dbReference>
<evidence type="ECO:0000256" key="10">
    <source>
        <dbReference type="ARBA" id="ARBA00023204"/>
    </source>
</evidence>
<feature type="region of interest" description="Disordered" evidence="14">
    <location>
        <begin position="552"/>
        <end position="594"/>
    </location>
</feature>
<comment type="subcellular location">
    <subcellularLocation>
        <location evidence="12">Mitochondrion</location>
    </subcellularLocation>
    <subcellularLocation>
        <location evidence="12">Nucleus</location>
    </subcellularLocation>
    <subcellularLocation>
        <location evidence="2">Nucleus</location>
        <location evidence="2">Nucleolus</location>
    </subcellularLocation>
</comment>
<dbReference type="InterPro" id="IPR031167">
    <property type="entry name" value="G_OBG"/>
</dbReference>
<dbReference type="FunFam" id="3.40.470.10:FF:000001">
    <property type="entry name" value="Uracil-DNA glycosylase"/>
    <property type="match status" value="1"/>
</dbReference>
<dbReference type="Pfam" id="PF17835">
    <property type="entry name" value="NOG1_N"/>
    <property type="match status" value="1"/>
</dbReference>
<keyword evidence="12" id="KW-0496">Mitochondrion</keyword>
<dbReference type="FunFam" id="3.40.50.300:FF:000496">
    <property type="entry name" value="Nucleolar GTP-binding protein 1"/>
    <property type="match status" value="1"/>
</dbReference>
<dbReference type="NCBIfam" id="NF003591">
    <property type="entry name" value="PRK05254.1-4"/>
    <property type="match status" value="1"/>
</dbReference>
<keyword evidence="11 12" id="KW-0539">Nucleus</keyword>
<name>A0A819CUQ3_9BILA</name>
<dbReference type="EMBL" id="CAJOBH010002569">
    <property type="protein sequence ID" value="CAF3913080.1"/>
    <property type="molecule type" value="Genomic_DNA"/>
</dbReference>
<keyword evidence="9" id="KW-0342">GTP-binding</keyword>
<keyword evidence="8 12" id="KW-0378">Hydrolase</keyword>
<dbReference type="InterPro" id="IPR006073">
    <property type="entry name" value="GTP-bd"/>
</dbReference>
<dbReference type="Gene3D" id="3.40.50.300">
    <property type="entry name" value="P-loop containing nucleotide triphosphate hydrolases"/>
    <property type="match status" value="1"/>
</dbReference>
<reference evidence="17" key="1">
    <citation type="submission" date="2021-02" db="EMBL/GenBank/DDBJ databases">
        <authorList>
            <person name="Nowell W R."/>
        </authorList>
    </citation>
    <scope>NUCLEOTIDE SEQUENCE</scope>
</reference>
<dbReference type="GO" id="GO:0005730">
    <property type="term" value="C:nucleolus"/>
    <property type="evidence" value="ECO:0007669"/>
    <property type="project" value="UniProtKB-SubCell"/>
</dbReference>
<evidence type="ECO:0000313" key="19">
    <source>
        <dbReference type="Proteomes" id="UP000663842"/>
    </source>
</evidence>
<dbReference type="EMBL" id="CAJOBF010000481">
    <property type="protein sequence ID" value="CAF3824172.1"/>
    <property type="molecule type" value="Genomic_DNA"/>
</dbReference>
<comment type="caution">
    <text evidence="17">The sequence shown here is derived from an EMBL/GenBank/DDBJ whole genome shotgun (WGS) entry which is preliminary data.</text>
</comment>
<dbReference type="Gene3D" id="1.20.120.1190">
    <property type="match status" value="1"/>
</dbReference>
<dbReference type="InterPro" id="IPR036895">
    <property type="entry name" value="Uracil-DNA_glycosylase-like_sf"/>
</dbReference>
<evidence type="ECO:0000256" key="6">
    <source>
        <dbReference type="ARBA" id="ARBA00022741"/>
    </source>
</evidence>
<keyword evidence="10 12" id="KW-0234">DNA repair</keyword>
<evidence type="ECO:0000256" key="5">
    <source>
        <dbReference type="ARBA" id="ARBA00022517"/>
    </source>
</evidence>
<dbReference type="CDD" id="cd01897">
    <property type="entry name" value="NOG"/>
    <property type="match status" value="1"/>
</dbReference>
<dbReference type="GO" id="GO:0005739">
    <property type="term" value="C:mitochondrion"/>
    <property type="evidence" value="ECO:0007669"/>
    <property type="project" value="UniProtKB-SubCell"/>
</dbReference>
<feature type="region of interest" description="Disordered" evidence="14">
    <location>
        <begin position="503"/>
        <end position="528"/>
    </location>
</feature>
<evidence type="ECO:0000259" key="15">
    <source>
        <dbReference type="PROSITE" id="PS51710"/>
    </source>
</evidence>
<dbReference type="InterPro" id="IPR041623">
    <property type="entry name" value="NOG1_N"/>
</dbReference>
<dbReference type="InterPro" id="IPR005122">
    <property type="entry name" value="Uracil-DNA_glycosylase-like"/>
</dbReference>
<evidence type="ECO:0000256" key="1">
    <source>
        <dbReference type="ARBA" id="ARBA00001400"/>
    </source>
</evidence>
<dbReference type="EMBL" id="CAJOBG010000278">
    <property type="protein sequence ID" value="CAF3790558.1"/>
    <property type="molecule type" value="Genomic_DNA"/>
</dbReference>
<dbReference type="Proteomes" id="UP000681967">
    <property type="component" value="Unassembled WGS sequence"/>
</dbReference>
<dbReference type="HAMAP" id="MF_00148">
    <property type="entry name" value="UDG"/>
    <property type="match status" value="1"/>
</dbReference>
<dbReference type="Pfam" id="PF06858">
    <property type="entry name" value="NOG1"/>
    <property type="match status" value="1"/>
</dbReference>
<proteinExistence type="inferred from homology"/>
<gene>
    <name evidence="18" type="ORF">BYL167_LOCUS9089</name>
    <name evidence="16" type="ORF">OVN521_LOCUS3280</name>
    <name evidence="17" type="ORF">UXM345_LOCUS6182</name>
</gene>
<feature type="compositionally biased region" description="Polar residues" evidence="14">
    <location>
        <begin position="674"/>
        <end position="691"/>
    </location>
</feature>
<evidence type="ECO:0000313" key="16">
    <source>
        <dbReference type="EMBL" id="CAF3790558.1"/>
    </source>
</evidence>
<accession>A0A819CUQ3</accession>
<dbReference type="Proteomes" id="UP000663866">
    <property type="component" value="Unassembled WGS sequence"/>
</dbReference>
<feature type="region of interest" description="Disordered" evidence="14">
    <location>
        <begin position="674"/>
        <end position="695"/>
    </location>
</feature>
<dbReference type="Pfam" id="PF03167">
    <property type="entry name" value="UDG"/>
    <property type="match status" value="1"/>
</dbReference>
<dbReference type="InterPro" id="IPR018085">
    <property type="entry name" value="Ura-DNA_Glyclase_AS"/>
</dbReference>
<keyword evidence="6" id="KW-0547">Nucleotide-binding</keyword>
<feature type="domain" description="OBG-type G" evidence="15">
    <location>
        <begin position="171"/>
        <end position="342"/>
    </location>
</feature>
<dbReference type="PANTHER" id="PTHR45759">
    <property type="entry name" value="NUCLEOLAR GTP-BINDING PROTEIN 1"/>
    <property type="match status" value="1"/>
</dbReference>
<dbReference type="PROSITE" id="PS00130">
    <property type="entry name" value="U_DNA_GLYCOSYLASE"/>
    <property type="match status" value="1"/>
</dbReference>
<dbReference type="InterPro" id="IPR027417">
    <property type="entry name" value="P-loop_NTPase"/>
</dbReference>
<evidence type="ECO:0000256" key="7">
    <source>
        <dbReference type="ARBA" id="ARBA00022763"/>
    </source>
</evidence>
<keyword evidence="20" id="KW-1185">Reference proteome</keyword>
<evidence type="ECO:0000313" key="17">
    <source>
        <dbReference type="EMBL" id="CAF3824172.1"/>
    </source>
</evidence>
<dbReference type="SUPFAM" id="SSF52540">
    <property type="entry name" value="P-loop containing nucleoside triphosphate hydrolases"/>
    <property type="match status" value="1"/>
</dbReference>
<dbReference type="InterPro" id="IPR010674">
    <property type="entry name" value="NOG1_Rossman_fold_dom"/>
</dbReference>
<evidence type="ECO:0000313" key="18">
    <source>
        <dbReference type="EMBL" id="CAF3913080.1"/>
    </source>
</evidence>